<keyword evidence="3" id="KW-1185">Reference proteome</keyword>
<feature type="compositionally biased region" description="Low complexity" evidence="1">
    <location>
        <begin position="88"/>
        <end position="113"/>
    </location>
</feature>
<organism evidence="2 3">
    <name type="scientific">Phlebiopsis gigantea (strain 11061_1 CR5-6)</name>
    <name type="common">White-rot fungus</name>
    <name type="synonym">Peniophora gigantea</name>
    <dbReference type="NCBI Taxonomy" id="745531"/>
    <lineage>
        <taxon>Eukaryota</taxon>
        <taxon>Fungi</taxon>
        <taxon>Dikarya</taxon>
        <taxon>Basidiomycota</taxon>
        <taxon>Agaricomycotina</taxon>
        <taxon>Agaricomycetes</taxon>
        <taxon>Polyporales</taxon>
        <taxon>Phanerochaetaceae</taxon>
        <taxon>Phlebiopsis</taxon>
    </lineage>
</organism>
<feature type="compositionally biased region" description="Low complexity" evidence="1">
    <location>
        <begin position="202"/>
        <end position="213"/>
    </location>
</feature>
<feature type="compositionally biased region" description="Low complexity" evidence="1">
    <location>
        <begin position="153"/>
        <end position="176"/>
    </location>
</feature>
<gene>
    <name evidence="2" type="ORF">PHLGIDRAFT_229951</name>
</gene>
<evidence type="ECO:0000256" key="1">
    <source>
        <dbReference type="SAM" id="MobiDB-lite"/>
    </source>
</evidence>
<proteinExistence type="predicted"/>
<reference evidence="2 3" key="1">
    <citation type="journal article" date="2014" name="PLoS Genet.">
        <title>Analysis of the Phlebiopsis gigantea genome, transcriptome and secretome provides insight into its pioneer colonization strategies of wood.</title>
        <authorList>
            <person name="Hori C."/>
            <person name="Ishida T."/>
            <person name="Igarashi K."/>
            <person name="Samejima M."/>
            <person name="Suzuki H."/>
            <person name="Master E."/>
            <person name="Ferreira P."/>
            <person name="Ruiz-Duenas F.J."/>
            <person name="Held B."/>
            <person name="Canessa P."/>
            <person name="Larrondo L.F."/>
            <person name="Schmoll M."/>
            <person name="Druzhinina I.S."/>
            <person name="Kubicek C.P."/>
            <person name="Gaskell J.A."/>
            <person name="Kersten P."/>
            <person name="St John F."/>
            <person name="Glasner J."/>
            <person name="Sabat G."/>
            <person name="Splinter BonDurant S."/>
            <person name="Syed K."/>
            <person name="Yadav J."/>
            <person name="Mgbeahuruike A.C."/>
            <person name="Kovalchuk A."/>
            <person name="Asiegbu F.O."/>
            <person name="Lackner G."/>
            <person name="Hoffmeister D."/>
            <person name="Rencoret J."/>
            <person name="Gutierrez A."/>
            <person name="Sun H."/>
            <person name="Lindquist E."/>
            <person name="Barry K."/>
            <person name="Riley R."/>
            <person name="Grigoriev I.V."/>
            <person name="Henrissat B."/>
            <person name="Kues U."/>
            <person name="Berka R.M."/>
            <person name="Martinez A.T."/>
            <person name="Covert S.F."/>
            <person name="Blanchette R.A."/>
            <person name="Cullen D."/>
        </authorList>
    </citation>
    <scope>NUCLEOTIDE SEQUENCE [LARGE SCALE GENOMIC DNA]</scope>
    <source>
        <strain evidence="2 3">11061_1 CR5-6</strain>
    </source>
</reference>
<accession>A0A0C3NYD3</accession>
<name>A0A0C3NYD3_PHLG1</name>
<feature type="compositionally biased region" description="Polar residues" evidence="1">
    <location>
        <begin position="240"/>
        <end position="249"/>
    </location>
</feature>
<feature type="compositionally biased region" description="Low complexity" evidence="1">
    <location>
        <begin position="20"/>
        <end position="35"/>
    </location>
</feature>
<evidence type="ECO:0000313" key="2">
    <source>
        <dbReference type="EMBL" id="KIP10439.1"/>
    </source>
</evidence>
<protein>
    <submittedName>
        <fullName evidence="2">Uncharacterized protein</fullName>
    </submittedName>
</protein>
<feature type="region of interest" description="Disordered" evidence="1">
    <location>
        <begin position="1"/>
        <end position="307"/>
    </location>
</feature>
<feature type="compositionally biased region" description="Polar residues" evidence="1">
    <location>
        <begin position="36"/>
        <end position="45"/>
    </location>
</feature>
<feature type="compositionally biased region" description="Polar residues" evidence="1">
    <location>
        <begin position="140"/>
        <end position="152"/>
    </location>
</feature>
<feature type="compositionally biased region" description="Polar residues" evidence="1">
    <location>
        <begin position="285"/>
        <end position="307"/>
    </location>
</feature>
<evidence type="ECO:0000313" key="3">
    <source>
        <dbReference type="Proteomes" id="UP000053257"/>
    </source>
</evidence>
<sequence length="307" mass="31323">MKSSPLPGSGLGNGLRMPRGRAASAAAAGPLRPSAFKSTLPTLRSESPVGDHTTDPVTPRAPFASSPLVEPESPNPSSASFVSDPIGRSRATSSASTASVRTAASTGSSSSHRMPAPKSAPAVPLSSKLQGAPGLRARTESNASNSTDVTAESSVASNYSQNSSSTSVPSSSSSSVPRPLRLPNTHVTGLKFPGRSYSQDITSSSAAKSTPSSGVPAFFGRPRTVSSPHAPRSPKVAPFTTRTTSNSLASGVLPPGAPPTLRQRERTSPGGARPLPRTGTGMVYRTSSYSSFHESGSRMRQSGVVSP</sequence>
<dbReference type="AlphaFoldDB" id="A0A0C3NYD3"/>
<dbReference type="Proteomes" id="UP000053257">
    <property type="component" value="Unassembled WGS sequence"/>
</dbReference>
<dbReference type="HOGENOM" id="CLU_906450_0_0_1"/>
<dbReference type="EMBL" id="KN840454">
    <property type="protein sequence ID" value="KIP10439.1"/>
    <property type="molecule type" value="Genomic_DNA"/>
</dbReference>